<sequence length="93" mass="9753">MASLIPVDFCKRYLAKSSGFGSGFQGSWIANSSCGRGLRDSSGKSVETPRPRILQDKYGLLSGFPIESGGSGLFSSGCCGVRKGCHEAEDDAL</sequence>
<reference evidence="1" key="1">
    <citation type="submission" date="2018-02" db="EMBL/GenBank/DDBJ databases">
        <authorList>
            <person name="Cohen D.B."/>
            <person name="Kent A.D."/>
        </authorList>
    </citation>
    <scope>NUCLEOTIDE SEQUENCE</scope>
</reference>
<proteinExistence type="predicted"/>
<name>A0A2N9GQY3_FAGSY</name>
<evidence type="ECO:0000313" key="1">
    <source>
        <dbReference type="EMBL" id="SPD04856.1"/>
    </source>
</evidence>
<organism evidence="1">
    <name type="scientific">Fagus sylvatica</name>
    <name type="common">Beechnut</name>
    <dbReference type="NCBI Taxonomy" id="28930"/>
    <lineage>
        <taxon>Eukaryota</taxon>
        <taxon>Viridiplantae</taxon>
        <taxon>Streptophyta</taxon>
        <taxon>Embryophyta</taxon>
        <taxon>Tracheophyta</taxon>
        <taxon>Spermatophyta</taxon>
        <taxon>Magnoliopsida</taxon>
        <taxon>eudicotyledons</taxon>
        <taxon>Gunneridae</taxon>
        <taxon>Pentapetalae</taxon>
        <taxon>rosids</taxon>
        <taxon>fabids</taxon>
        <taxon>Fagales</taxon>
        <taxon>Fagaceae</taxon>
        <taxon>Fagus</taxon>
    </lineage>
</organism>
<dbReference type="EMBL" id="OIVN01002584">
    <property type="protein sequence ID" value="SPD04856.1"/>
    <property type="molecule type" value="Genomic_DNA"/>
</dbReference>
<protein>
    <submittedName>
        <fullName evidence="1">Uncharacterized protein</fullName>
    </submittedName>
</protein>
<accession>A0A2N9GQY3</accession>
<dbReference type="AlphaFoldDB" id="A0A2N9GQY3"/>
<gene>
    <name evidence="1" type="ORF">FSB_LOCUS32738</name>
</gene>